<dbReference type="InterPro" id="IPR011990">
    <property type="entry name" value="TPR-like_helical_dom_sf"/>
</dbReference>
<name>A0A1L9TIE1_9EURO</name>
<evidence type="ECO:0000256" key="1">
    <source>
        <dbReference type="SAM" id="MobiDB-lite"/>
    </source>
</evidence>
<sequence>MGHGVEIHGLRQLNPLKPSLGRKRQNPTDPAPELVPSSAISKGTVDSARKKFTNSSKIAFPSKSCPQSIPSRLASQHALAGAYQNNGQIKQGVELLEQVVAVWERTIAEEHPDQLAPQHALAVWNGLCVYEPPYGLQGTDTWMTEREANDTWH</sequence>
<dbReference type="STRING" id="1036612.A0A1L9TIE1"/>
<dbReference type="Proteomes" id="UP000184356">
    <property type="component" value="Unassembled WGS sequence"/>
</dbReference>
<dbReference type="Gene3D" id="1.25.40.10">
    <property type="entry name" value="Tetratricopeptide repeat domain"/>
    <property type="match status" value="1"/>
</dbReference>
<dbReference type="AlphaFoldDB" id="A0A1L9TIE1"/>
<evidence type="ECO:0000313" key="3">
    <source>
        <dbReference type="Proteomes" id="UP000184356"/>
    </source>
</evidence>
<accession>A0A1L9TIE1</accession>
<reference evidence="3" key="1">
    <citation type="journal article" date="2017" name="Genome Biol.">
        <title>Comparative genomics reveals high biological diversity and specific adaptations in the industrially and medically important fungal genus Aspergillus.</title>
        <authorList>
            <person name="de Vries R.P."/>
            <person name="Riley R."/>
            <person name="Wiebenga A."/>
            <person name="Aguilar-Osorio G."/>
            <person name="Amillis S."/>
            <person name="Uchima C.A."/>
            <person name="Anderluh G."/>
            <person name="Asadollahi M."/>
            <person name="Askin M."/>
            <person name="Barry K."/>
            <person name="Battaglia E."/>
            <person name="Bayram O."/>
            <person name="Benocci T."/>
            <person name="Braus-Stromeyer S.A."/>
            <person name="Caldana C."/>
            <person name="Canovas D."/>
            <person name="Cerqueira G.C."/>
            <person name="Chen F."/>
            <person name="Chen W."/>
            <person name="Choi C."/>
            <person name="Clum A."/>
            <person name="Dos Santos R.A."/>
            <person name="Damasio A.R."/>
            <person name="Diallinas G."/>
            <person name="Emri T."/>
            <person name="Fekete E."/>
            <person name="Flipphi M."/>
            <person name="Freyberg S."/>
            <person name="Gallo A."/>
            <person name="Gournas C."/>
            <person name="Habgood R."/>
            <person name="Hainaut M."/>
            <person name="Harispe M.L."/>
            <person name="Henrissat B."/>
            <person name="Hilden K.S."/>
            <person name="Hope R."/>
            <person name="Hossain A."/>
            <person name="Karabika E."/>
            <person name="Karaffa L."/>
            <person name="Karanyi Z."/>
            <person name="Krasevec N."/>
            <person name="Kuo A."/>
            <person name="Kusch H."/>
            <person name="LaButti K."/>
            <person name="Lagendijk E.L."/>
            <person name="Lapidus A."/>
            <person name="Levasseur A."/>
            <person name="Lindquist E."/>
            <person name="Lipzen A."/>
            <person name="Logrieco A.F."/>
            <person name="MacCabe A."/>
            <person name="Maekelae M.R."/>
            <person name="Malavazi I."/>
            <person name="Melin P."/>
            <person name="Meyer V."/>
            <person name="Mielnichuk N."/>
            <person name="Miskei M."/>
            <person name="Molnar A.P."/>
            <person name="Mule G."/>
            <person name="Ngan C.Y."/>
            <person name="Orejas M."/>
            <person name="Orosz E."/>
            <person name="Ouedraogo J.P."/>
            <person name="Overkamp K.M."/>
            <person name="Park H.-S."/>
            <person name="Perrone G."/>
            <person name="Piumi F."/>
            <person name="Punt P.J."/>
            <person name="Ram A.F."/>
            <person name="Ramon A."/>
            <person name="Rauscher S."/>
            <person name="Record E."/>
            <person name="Riano-Pachon D.M."/>
            <person name="Robert V."/>
            <person name="Roehrig J."/>
            <person name="Ruller R."/>
            <person name="Salamov A."/>
            <person name="Salih N.S."/>
            <person name="Samson R.A."/>
            <person name="Sandor E."/>
            <person name="Sanguinetti M."/>
            <person name="Schuetze T."/>
            <person name="Sepcic K."/>
            <person name="Shelest E."/>
            <person name="Sherlock G."/>
            <person name="Sophianopoulou V."/>
            <person name="Squina F.M."/>
            <person name="Sun H."/>
            <person name="Susca A."/>
            <person name="Todd R.B."/>
            <person name="Tsang A."/>
            <person name="Unkles S.E."/>
            <person name="van de Wiele N."/>
            <person name="van Rossen-Uffink D."/>
            <person name="Oliveira J.V."/>
            <person name="Vesth T.C."/>
            <person name="Visser J."/>
            <person name="Yu J.-H."/>
            <person name="Zhou M."/>
            <person name="Andersen M.R."/>
            <person name="Archer D.B."/>
            <person name="Baker S.E."/>
            <person name="Benoit I."/>
            <person name="Brakhage A.A."/>
            <person name="Braus G.H."/>
            <person name="Fischer R."/>
            <person name="Frisvad J.C."/>
            <person name="Goldman G.H."/>
            <person name="Houbraken J."/>
            <person name="Oakley B."/>
            <person name="Pocsi I."/>
            <person name="Scazzocchio C."/>
            <person name="Seiboth B."/>
            <person name="vanKuyk P.A."/>
            <person name="Wortman J."/>
            <person name="Dyer P.S."/>
            <person name="Grigoriev I.V."/>
        </authorList>
    </citation>
    <scope>NUCLEOTIDE SEQUENCE [LARGE SCALE GENOMIC DNA]</scope>
    <source>
        <strain evidence="3">CBS 593.65</strain>
    </source>
</reference>
<dbReference type="RefSeq" id="XP_040703004.1">
    <property type="nucleotide sequence ID" value="XM_040844911.1"/>
</dbReference>
<dbReference type="EMBL" id="KV878586">
    <property type="protein sequence ID" value="OJJ59198.1"/>
    <property type="molecule type" value="Genomic_DNA"/>
</dbReference>
<dbReference type="GeneID" id="63760984"/>
<keyword evidence="3" id="KW-1185">Reference proteome</keyword>
<dbReference type="VEuPathDB" id="FungiDB:ASPSYDRAFT_31810"/>
<organism evidence="2 3">
    <name type="scientific">Aspergillus sydowii CBS 593.65</name>
    <dbReference type="NCBI Taxonomy" id="1036612"/>
    <lineage>
        <taxon>Eukaryota</taxon>
        <taxon>Fungi</taxon>
        <taxon>Dikarya</taxon>
        <taxon>Ascomycota</taxon>
        <taxon>Pezizomycotina</taxon>
        <taxon>Eurotiomycetes</taxon>
        <taxon>Eurotiomycetidae</taxon>
        <taxon>Eurotiales</taxon>
        <taxon>Aspergillaceae</taxon>
        <taxon>Aspergillus</taxon>
        <taxon>Aspergillus subgen. Nidulantes</taxon>
    </lineage>
</organism>
<dbReference type="Pfam" id="PF13374">
    <property type="entry name" value="TPR_10"/>
    <property type="match status" value="1"/>
</dbReference>
<protein>
    <submittedName>
        <fullName evidence="2">Uncharacterized protein</fullName>
    </submittedName>
</protein>
<dbReference type="OrthoDB" id="5986190at2759"/>
<proteinExistence type="predicted"/>
<gene>
    <name evidence="2" type="ORF">ASPSYDRAFT_31810</name>
</gene>
<feature type="region of interest" description="Disordered" evidence="1">
    <location>
        <begin position="1"/>
        <end position="46"/>
    </location>
</feature>
<evidence type="ECO:0000313" key="2">
    <source>
        <dbReference type="EMBL" id="OJJ59198.1"/>
    </source>
</evidence>